<evidence type="ECO:0000256" key="5">
    <source>
        <dbReference type="ARBA" id="ARBA00013081"/>
    </source>
</evidence>
<evidence type="ECO:0000256" key="7">
    <source>
        <dbReference type="ARBA" id="ARBA00022801"/>
    </source>
</evidence>
<dbReference type="Pfam" id="PF22785">
    <property type="entry name" value="Tc-R-P"/>
    <property type="match status" value="1"/>
</dbReference>
<evidence type="ECO:0000256" key="8">
    <source>
        <dbReference type="ARBA" id="ARBA00022912"/>
    </source>
</evidence>
<keyword evidence="6" id="KW-0963">Cytoplasm</keyword>
<keyword evidence="25" id="KW-1185">Reference proteome</keyword>
<feature type="domain" description="C2 tensin-type" evidence="23">
    <location>
        <begin position="277"/>
        <end position="408"/>
    </location>
</feature>
<dbReference type="EC" id="3.1.3.48" evidence="4"/>
<accession>A0A0S4J190</accession>
<dbReference type="InterPro" id="IPR045101">
    <property type="entry name" value="PTP_PTEN"/>
</dbReference>
<dbReference type="GO" id="GO:0042995">
    <property type="term" value="C:cell projection"/>
    <property type="evidence" value="ECO:0007669"/>
    <property type="project" value="UniProtKB-ARBA"/>
</dbReference>
<dbReference type="PROSITE" id="PS51182">
    <property type="entry name" value="C2_TENSIN"/>
    <property type="match status" value="1"/>
</dbReference>
<evidence type="ECO:0000313" key="25">
    <source>
        <dbReference type="Proteomes" id="UP000051952"/>
    </source>
</evidence>
<dbReference type="InterPro" id="IPR000387">
    <property type="entry name" value="Tyr_Pase_dom"/>
</dbReference>
<name>A0A0S4J190_BODSA</name>
<dbReference type="PROSITE" id="PS00383">
    <property type="entry name" value="TYR_PHOSPHATASE_1"/>
    <property type="match status" value="1"/>
</dbReference>
<comment type="catalytic activity">
    <reaction evidence="10">
        <text>1,2-dihexadecanoyl-sn-glycero-3-phospho-(1D-myo-inositol-3,4,5-trisphosphate) + H2O = 1,2-dihexadecanoyl-sn-glycero-3-phospho-(1D-myo-inositol-4,5-bisphosphate) + phosphate</text>
        <dbReference type="Rhea" id="RHEA:43560"/>
        <dbReference type="ChEBI" id="CHEBI:15377"/>
        <dbReference type="ChEBI" id="CHEBI:43474"/>
        <dbReference type="ChEBI" id="CHEBI:83420"/>
        <dbReference type="ChEBI" id="CHEBI:83423"/>
    </reaction>
    <physiologicalReaction direction="left-to-right" evidence="10">
        <dbReference type="Rhea" id="RHEA:43561"/>
    </physiologicalReaction>
</comment>
<dbReference type="GO" id="GO:0004722">
    <property type="term" value="F:protein serine/threonine phosphatase activity"/>
    <property type="evidence" value="ECO:0007669"/>
    <property type="project" value="UniProtKB-EC"/>
</dbReference>
<dbReference type="GO" id="GO:0004725">
    <property type="term" value="F:protein tyrosine phosphatase activity"/>
    <property type="evidence" value="ECO:0007669"/>
    <property type="project" value="UniProtKB-EC"/>
</dbReference>
<protein>
    <recommendedName>
        <fullName evidence="12">Phosphatidylinositol 3,4,5-trisphosphate 3-phosphatase and dual-specificity protein phosphatase PTEN</fullName>
        <ecNumber evidence="5">3.1.3.16</ecNumber>
        <ecNumber evidence="4">3.1.3.48</ecNumber>
        <ecNumber evidence="3">3.1.3.67</ecNumber>
    </recommendedName>
    <alternativeName>
        <fullName evidence="16">Inositol polyphosphate 3-phosphatase</fullName>
    </alternativeName>
</protein>
<comment type="catalytic activity">
    <reaction evidence="18">
        <text>O-phospho-L-threonyl-[protein] + H2O = L-threonyl-[protein] + phosphate</text>
        <dbReference type="Rhea" id="RHEA:47004"/>
        <dbReference type="Rhea" id="RHEA-COMP:11060"/>
        <dbReference type="Rhea" id="RHEA-COMP:11605"/>
        <dbReference type="ChEBI" id="CHEBI:15377"/>
        <dbReference type="ChEBI" id="CHEBI:30013"/>
        <dbReference type="ChEBI" id="CHEBI:43474"/>
        <dbReference type="ChEBI" id="CHEBI:61977"/>
        <dbReference type="EC" id="3.1.3.16"/>
    </reaction>
    <physiologicalReaction direction="left-to-right" evidence="18">
        <dbReference type="Rhea" id="RHEA:47005"/>
    </physiologicalReaction>
</comment>
<sequence length="478" mass="53393">MLDDSTAVYRHASLSALDAWDGIPALDPITQDLWPDENEDYIPSTEGFLFAARKELEIAAGKRQAASAAVTATTAAPQQSQVFAKMRSLVSQEKVRFQDDGFDLDLTYITPHVIAMGFPSSGKEAYYRNPIEEVERFFNTRHEGHYRIYNLCSEREYDAPMRFHGCYKRFPFDDHNAPCPVKLIPEFVRDAQEFLREHVDNVVAVHCKAGKGRTGVMISCLLRALEPNKYKHADAALEYFGNVRTADGKGVTIPSQKRYVRYWDLMQQYFQGREAPLRKTNLLSVKVESSIKLSGPIDVYFTIEENNKERIDSRRIFPAGGKRDGEGHLVFAFRDPFPALTGDLRIIFYQRNSLLSDEELFHFWINTALCQATERLTKADGALDGRVAKSKDVVFAPHLAVEVNMGNTWVRPSSSSSNPNASPSASSIAFRAGSSEPNSADGVEGGASPDKSEKKAKERGYFKKLFAGEDSTVAASAE</sequence>
<dbReference type="OrthoDB" id="16692at2759"/>
<dbReference type="AlphaFoldDB" id="A0A0S4J190"/>
<comment type="catalytic activity">
    <reaction evidence="17">
        <text>O-phospho-L-seryl-[protein] + H2O = L-seryl-[protein] + phosphate</text>
        <dbReference type="Rhea" id="RHEA:20629"/>
        <dbReference type="Rhea" id="RHEA-COMP:9863"/>
        <dbReference type="Rhea" id="RHEA-COMP:11604"/>
        <dbReference type="ChEBI" id="CHEBI:15377"/>
        <dbReference type="ChEBI" id="CHEBI:29999"/>
        <dbReference type="ChEBI" id="CHEBI:43474"/>
        <dbReference type="ChEBI" id="CHEBI:83421"/>
        <dbReference type="EC" id="3.1.3.16"/>
    </reaction>
    <physiologicalReaction direction="left-to-right" evidence="17">
        <dbReference type="Rhea" id="RHEA:20630"/>
    </physiologicalReaction>
</comment>
<dbReference type="CDD" id="cd14509">
    <property type="entry name" value="PTP_PTEN"/>
    <property type="match status" value="1"/>
</dbReference>
<evidence type="ECO:0000256" key="20">
    <source>
        <dbReference type="SAM" id="MobiDB-lite"/>
    </source>
</evidence>
<dbReference type="SMART" id="SM01326">
    <property type="entry name" value="PTEN_C2"/>
    <property type="match status" value="1"/>
</dbReference>
<evidence type="ECO:0000256" key="16">
    <source>
        <dbReference type="ARBA" id="ARBA00044309"/>
    </source>
</evidence>
<feature type="compositionally biased region" description="Low complexity" evidence="20">
    <location>
        <begin position="412"/>
        <end position="427"/>
    </location>
</feature>
<evidence type="ECO:0000256" key="4">
    <source>
        <dbReference type="ARBA" id="ARBA00013064"/>
    </source>
</evidence>
<dbReference type="PANTHER" id="PTHR12305:SF81">
    <property type="entry name" value="PHOSPHATIDYLINOSITOL 3,4,5-TRISPHOSPHATE 3-PHOSPHATASE AND DUAL-SPECIFICITY PROTEIN PHOSPHATASE PTEN"/>
    <property type="match status" value="1"/>
</dbReference>
<comment type="subcellular location">
    <subcellularLocation>
        <location evidence="1">Cytoplasm</location>
    </subcellularLocation>
</comment>
<keyword evidence="7" id="KW-0378">Hydrolase</keyword>
<dbReference type="Proteomes" id="UP000051952">
    <property type="component" value="Unassembled WGS sequence"/>
</dbReference>
<comment type="catalytic activity">
    <reaction evidence="19">
        <text>O-phospho-L-tyrosyl-[protein] + H2O = L-tyrosyl-[protein] + phosphate</text>
        <dbReference type="Rhea" id="RHEA:10684"/>
        <dbReference type="Rhea" id="RHEA-COMP:10136"/>
        <dbReference type="Rhea" id="RHEA-COMP:20101"/>
        <dbReference type="ChEBI" id="CHEBI:15377"/>
        <dbReference type="ChEBI" id="CHEBI:43474"/>
        <dbReference type="ChEBI" id="CHEBI:46858"/>
        <dbReference type="ChEBI" id="CHEBI:61978"/>
        <dbReference type="EC" id="3.1.3.48"/>
    </reaction>
    <physiologicalReaction direction="left-to-right" evidence="19">
        <dbReference type="Rhea" id="RHEA:10685"/>
    </physiologicalReaction>
</comment>
<evidence type="ECO:0000256" key="6">
    <source>
        <dbReference type="ARBA" id="ARBA00022490"/>
    </source>
</evidence>
<evidence type="ECO:0000256" key="10">
    <source>
        <dbReference type="ARBA" id="ARBA00034256"/>
    </source>
</evidence>
<dbReference type="Pfam" id="PF10409">
    <property type="entry name" value="PTEN_C2"/>
    <property type="match status" value="1"/>
</dbReference>
<evidence type="ECO:0000256" key="1">
    <source>
        <dbReference type="ARBA" id="ARBA00004496"/>
    </source>
</evidence>
<dbReference type="InterPro" id="IPR029021">
    <property type="entry name" value="Prot-tyrosine_phosphatase-like"/>
</dbReference>
<comment type="similarity">
    <text evidence="2">Belongs to the PTEN phosphatase protein family.</text>
</comment>
<dbReference type="GO" id="GO:0005829">
    <property type="term" value="C:cytosol"/>
    <property type="evidence" value="ECO:0007669"/>
    <property type="project" value="TreeGrafter"/>
</dbReference>
<comment type="catalytic activity">
    <reaction evidence="11">
        <text>1,2-dioctanoyl-sn-glycero-3-phospho-(1D-myo-inositol-3,4,5-trisphosphate) + H2O = 1,2-dioctanoyl-sn-glycero-3-phospho-(1D-myo-inositol-4,5-bisphosphate) + phosphate</text>
        <dbReference type="Rhea" id="RHEA:43552"/>
        <dbReference type="ChEBI" id="CHEBI:15377"/>
        <dbReference type="ChEBI" id="CHEBI:43474"/>
        <dbReference type="ChEBI" id="CHEBI:83416"/>
        <dbReference type="ChEBI" id="CHEBI:83419"/>
    </reaction>
    <physiologicalReaction direction="left-to-right" evidence="11">
        <dbReference type="Rhea" id="RHEA:43553"/>
    </physiologicalReaction>
</comment>
<evidence type="ECO:0000256" key="11">
    <source>
        <dbReference type="ARBA" id="ARBA00034268"/>
    </source>
</evidence>
<evidence type="ECO:0000259" key="21">
    <source>
        <dbReference type="PROSITE" id="PS50056"/>
    </source>
</evidence>
<dbReference type="GO" id="GO:0006629">
    <property type="term" value="P:lipid metabolic process"/>
    <property type="evidence" value="ECO:0007669"/>
    <property type="project" value="UniProtKB-KW"/>
</dbReference>
<evidence type="ECO:0000256" key="14">
    <source>
        <dbReference type="ARBA" id="ARBA00043760"/>
    </source>
</evidence>
<feature type="domain" description="Tyrosine specific protein phosphatases" evidence="21">
    <location>
        <begin position="185"/>
        <end position="258"/>
    </location>
</feature>
<dbReference type="SUPFAM" id="SSF49562">
    <property type="entry name" value="C2 domain (Calcium/lipid-binding domain, CaLB)"/>
    <property type="match status" value="1"/>
</dbReference>
<organism evidence="24 25">
    <name type="scientific">Bodo saltans</name>
    <name type="common">Flagellated protozoan</name>
    <dbReference type="NCBI Taxonomy" id="75058"/>
    <lineage>
        <taxon>Eukaryota</taxon>
        <taxon>Discoba</taxon>
        <taxon>Euglenozoa</taxon>
        <taxon>Kinetoplastea</taxon>
        <taxon>Metakinetoplastina</taxon>
        <taxon>Eubodonida</taxon>
        <taxon>Bodonidae</taxon>
        <taxon>Bodo</taxon>
    </lineage>
</organism>
<dbReference type="PROSITE" id="PS50056">
    <property type="entry name" value="TYR_PHOSPHATASE_2"/>
    <property type="match status" value="1"/>
</dbReference>
<keyword evidence="8" id="KW-0904">Protein phosphatase</keyword>
<comment type="catalytic activity">
    <reaction evidence="14">
        <text>a 1,2-diacyl-sn-glycero-3-phospho-(1D-myo-inositol-3,4,5-trisphosphate) + H2O = a 1,2-diacyl-sn-glycero-3-phospho-(1D-myo-inositol-4,5-bisphosphate) + phosphate</text>
        <dbReference type="Rhea" id="RHEA:25017"/>
        <dbReference type="ChEBI" id="CHEBI:15377"/>
        <dbReference type="ChEBI" id="CHEBI:43474"/>
        <dbReference type="ChEBI" id="CHEBI:57836"/>
        <dbReference type="ChEBI" id="CHEBI:58456"/>
        <dbReference type="EC" id="3.1.3.67"/>
    </reaction>
    <physiologicalReaction direction="left-to-right" evidence="14">
        <dbReference type="Rhea" id="RHEA:25018"/>
    </physiologicalReaction>
</comment>
<reference evidence="25" key="1">
    <citation type="submission" date="2015-09" db="EMBL/GenBank/DDBJ databases">
        <authorList>
            <consortium name="Pathogen Informatics"/>
        </authorList>
    </citation>
    <scope>NUCLEOTIDE SEQUENCE [LARGE SCALE GENOMIC DNA]</scope>
    <source>
        <strain evidence="25">Lake Konstanz</strain>
    </source>
</reference>
<dbReference type="EMBL" id="CYKH01000852">
    <property type="protein sequence ID" value="CUG51880.1"/>
    <property type="molecule type" value="Genomic_DNA"/>
</dbReference>
<dbReference type="InterPro" id="IPR029023">
    <property type="entry name" value="Tensin_phosphatase"/>
</dbReference>
<dbReference type="InterPro" id="IPR014020">
    <property type="entry name" value="Tensin_C2-dom"/>
</dbReference>
<comment type="catalytic activity">
    <reaction evidence="13">
        <text>1D-myo-inositol 1,3,4,5-tetrakisphosphate + H2O = 1D-myo-inositol 1,4,5-trisphosphate + phosphate</text>
        <dbReference type="Rhea" id="RHEA:77155"/>
        <dbReference type="ChEBI" id="CHEBI:15377"/>
        <dbReference type="ChEBI" id="CHEBI:43474"/>
        <dbReference type="ChEBI" id="CHEBI:57895"/>
        <dbReference type="ChEBI" id="CHEBI:203600"/>
    </reaction>
    <physiologicalReaction direction="left-to-right" evidence="13">
        <dbReference type="Rhea" id="RHEA:77156"/>
    </physiologicalReaction>
</comment>
<evidence type="ECO:0000256" key="2">
    <source>
        <dbReference type="ARBA" id="ARBA00007881"/>
    </source>
</evidence>
<evidence type="ECO:0000256" key="17">
    <source>
        <dbReference type="ARBA" id="ARBA00047986"/>
    </source>
</evidence>
<dbReference type="EC" id="3.1.3.67" evidence="3"/>
<dbReference type="Gene3D" id="3.90.190.10">
    <property type="entry name" value="Protein tyrosine phosphatase superfamily"/>
    <property type="match status" value="1"/>
</dbReference>
<dbReference type="Gene3D" id="2.60.40.1110">
    <property type="match status" value="1"/>
</dbReference>
<proteinExistence type="inferred from homology"/>
<dbReference type="GO" id="GO:0050793">
    <property type="term" value="P:regulation of developmental process"/>
    <property type="evidence" value="ECO:0007669"/>
    <property type="project" value="UniProtKB-ARBA"/>
</dbReference>
<dbReference type="GO" id="GO:0016314">
    <property type="term" value="F:phosphatidylinositol-3,4,5-trisphosphate 3-phosphatase activity"/>
    <property type="evidence" value="ECO:0007669"/>
    <property type="project" value="UniProtKB-EC"/>
</dbReference>
<dbReference type="PROSITE" id="PS51181">
    <property type="entry name" value="PPASE_TENSIN"/>
    <property type="match status" value="1"/>
</dbReference>
<evidence type="ECO:0000259" key="23">
    <source>
        <dbReference type="PROSITE" id="PS51182"/>
    </source>
</evidence>
<dbReference type="PANTHER" id="PTHR12305">
    <property type="entry name" value="PHOSPHATASE WITH HOMOLOGY TO TENSIN"/>
    <property type="match status" value="1"/>
</dbReference>
<evidence type="ECO:0000256" key="18">
    <source>
        <dbReference type="ARBA" id="ARBA00048832"/>
    </source>
</evidence>
<evidence type="ECO:0000256" key="13">
    <source>
        <dbReference type="ARBA" id="ARBA00043734"/>
    </source>
</evidence>
<feature type="region of interest" description="Disordered" evidence="20">
    <location>
        <begin position="410"/>
        <end position="456"/>
    </location>
</feature>
<dbReference type="EC" id="3.1.3.16" evidence="5"/>
<evidence type="ECO:0000256" key="15">
    <source>
        <dbReference type="ARBA" id="ARBA00043762"/>
    </source>
</evidence>
<comment type="catalytic activity">
    <reaction evidence="15">
        <text>1D-myo-inositol 1,3,4,5,6-pentakisphosphate + H2O = 1D-myo-inositol 1,4,5,6-tetrakisphosphate + phosphate</text>
        <dbReference type="Rhea" id="RHEA:77143"/>
        <dbReference type="ChEBI" id="CHEBI:15377"/>
        <dbReference type="ChEBI" id="CHEBI:43474"/>
        <dbReference type="ChEBI" id="CHEBI:57627"/>
        <dbReference type="ChEBI" id="CHEBI:57733"/>
    </reaction>
    <physiologicalReaction direction="left-to-right" evidence="15">
        <dbReference type="Rhea" id="RHEA:77144"/>
    </physiologicalReaction>
</comment>
<dbReference type="InterPro" id="IPR051281">
    <property type="entry name" value="Dual-spec_lipid-protein_phosph"/>
</dbReference>
<evidence type="ECO:0000313" key="24">
    <source>
        <dbReference type="EMBL" id="CUG51880.1"/>
    </source>
</evidence>
<evidence type="ECO:0000256" key="3">
    <source>
        <dbReference type="ARBA" id="ARBA00013015"/>
    </source>
</evidence>
<feature type="domain" description="Phosphatase tensin-type" evidence="22">
    <location>
        <begin position="95"/>
        <end position="270"/>
    </location>
</feature>
<dbReference type="InterPro" id="IPR016130">
    <property type="entry name" value="Tyr_Pase_AS"/>
</dbReference>
<keyword evidence="9" id="KW-0443">Lipid metabolism</keyword>
<evidence type="ECO:0000256" key="9">
    <source>
        <dbReference type="ARBA" id="ARBA00023098"/>
    </source>
</evidence>
<dbReference type="SUPFAM" id="SSF52799">
    <property type="entry name" value="(Phosphotyrosine protein) phosphatases II"/>
    <property type="match status" value="1"/>
</dbReference>
<dbReference type="InterPro" id="IPR035892">
    <property type="entry name" value="C2_domain_sf"/>
</dbReference>
<dbReference type="VEuPathDB" id="TriTrypDB:BSAL_80565"/>
<evidence type="ECO:0000256" key="19">
    <source>
        <dbReference type="ARBA" id="ARBA00051341"/>
    </source>
</evidence>
<evidence type="ECO:0000259" key="22">
    <source>
        <dbReference type="PROSITE" id="PS51181"/>
    </source>
</evidence>
<evidence type="ECO:0000256" key="12">
    <source>
        <dbReference type="ARBA" id="ARBA00034338"/>
    </source>
</evidence>
<gene>
    <name evidence="24" type="ORF">BSAL_80565</name>
</gene>